<evidence type="ECO:0000313" key="9">
    <source>
        <dbReference type="Proteomes" id="UP000663829"/>
    </source>
</evidence>
<evidence type="ECO:0000256" key="4">
    <source>
        <dbReference type="ARBA" id="ARBA00022833"/>
    </source>
</evidence>
<evidence type="ECO:0000256" key="5">
    <source>
        <dbReference type="ARBA" id="ARBA00023242"/>
    </source>
</evidence>
<evidence type="ECO:0000313" key="7">
    <source>
        <dbReference type="EMBL" id="CAF1277743.1"/>
    </source>
</evidence>
<dbReference type="EMBL" id="CAJNOQ010011477">
    <property type="protein sequence ID" value="CAF1277743.1"/>
    <property type="molecule type" value="Genomic_DNA"/>
</dbReference>
<evidence type="ECO:0008006" key="10">
    <source>
        <dbReference type="Google" id="ProtNLM"/>
    </source>
</evidence>
<dbReference type="InterPro" id="IPR052035">
    <property type="entry name" value="ZnF_BED_domain_contain"/>
</dbReference>
<evidence type="ECO:0000256" key="6">
    <source>
        <dbReference type="SAM" id="MobiDB-lite"/>
    </source>
</evidence>
<evidence type="ECO:0000256" key="1">
    <source>
        <dbReference type="ARBA" id="ARBA00004123"/>
    </source>
</evidence>
<dbReference type="PANTHER" id="PTHR46481">
    <property type="entry name" value="ZINC FINGER BED DOMAIN-CONTAINING PROTEIN 4"/>
    <property type="match status" value="1"/>
</dbReference>
<dbReference type="EMBL" id="CAJOBC010026368">
    <property type="protein sequence ID" value="CAF4070798.1"/>
    <property type="molecule type" value="Genomic_DNA"/>
</dbReference>
<dbReference type="GO" id="GO:0005634">
    <property type="term" value="C:nucleus"/>
    <property type="evidence" value="ECO:0007669"/>
    <property type="project" value="UniProtKB-SubCell"/>
</dbReference>
<keyword evidence="9" id="KW-1185">Reference proteome</keyword>
<gene>
    <name evidence="7" type="ORF">GPM918_LOCUS27404</name>
    <name evidence="8" type="ORF">SRO942_LOCUS27725</name>
</gene>
<reference evidence="7" key="1">
    <citation type="submission" date="2021-02" db="EMBL/GenBank/DDBJ databases">
        <authorList>
            <person name="Nowell W R."/>
        </authorList>
    </citation>
    <scope>NUCLEOTIDE SEQUENCE</scope>
</reference>
<dbReference type="SUPFAM" id="SSF53098">
    <property type="entry name" value="Ribonuclease H-like"/>
    <property type="match status" value="1"/>
</dbReference>
<sequence>MAHNLNTVIKKGLYLWIEPKPDDILFPSAFNLDEWEDIDDADIDNLSEVDEDSDNAASDLISEEEKENEKEENASSISEDDTDVNVIVYNESDSDCDIDREFSSLKLNEYNSPLIDHFKLLTDVFQLMKKIRIVIKFICNHNATNKYINKYMMSVDPNDKTGGFVLDMAIRWNSSFLLLERVVKYKDALDNMFAFPNNIIGLIEKQKKRLKELPLNQDEWDLLTIIKNILKPFLSSTIVLCVQSHPTLAASYYVYHDLSFFLRLTADDGPITTALKQSLRFCFNIFIYYKLVGINRENIANKENNIPIVAAFLDPAVYNELDNTDRMCAKKLIFRKLANASIHHNTLSSSSTPQTTTTKSNAFQKLAVACVRVLPSSISATKTMTLDEEISNYIKLAKSVDNFQEFWVVNAKQLPRLANLVRRVNVIPATEAFFSIANFIQRKQRSSLSLQTLRYLLVLRKRTFN</sequence>
<dbReference type="Proteomes" id="UP000681722">
    <property type="component" value="Unassembled WGS sequence"/>
</dbReference>
<dbReference type="InterPro" id="IPR012337">
    <property type="entry name" value="RNaseH-like_sf"/>
</dbReference>
<evidence type="ECO:0000313" key="8">
    <source>
        <dbReference type="EMBL" id="CAF4070798.1"/>
    </source>
</evidence>
<dbReference type="Proteomes" id="UP000663829">
    <property type="component" value="Unassembled WGS sequence"/>
</dbReference>
<comment type="caution">
    <text evidence="7">The sequence shown here is derived from an EMBL/GenBank/DDBJ whole genome shotgun (WGS) entry which is preliminary data.</text>
</comment>
<dbReference type="AlphaFoldDB" id="A0A815C1D0"/>
<organism evidence="7 9">
    <name type="scientific">Didymodactylos carnosus</name>
    <dbReference type="NCBI Taxonomy" id="1234261"/>
    <lineage>
        <taxon>Eukaryota</taxon>
        <taxon>Metazoa</taxon>
        <taxon>Spiralia</taxon>
        <taxon>Gnathifera</taxon>
        <taxon>Rotifera</taxon>
        <taxon>Eurotatoria</taxon>
        <taxon>Bdelloidea</taxon>
        <taxon>Philodinida</taxon>
        <taxon>Philodinidae</taxon>
        <taxon>Didymodactylos</taxon>
    </lineage>
</organism>
<dbReference type="GO" id="GO:0008270">
    <property type="term" value="F:zinc ion binding"/>
    <property type="evidence" value="ECO:0007669"/>
    <property type="project" value="UniProtKB-KW"/>
</dbReference>
<evidence type="ECO:0000256" key="2">
    <source>
        <dbReference type="ARBA" id="ARBA00022723"/>
    </source>
</evidence>
<proteinExistence type="predicted"/>
<keyword evidence="3" id="KW-0863">Zinc-finger</keyword>
<evidence type="ECO:0000256" key="3">
    <source>
        <dbReference type="ARBA" id="ARBA00022771"/>
    </source>
</evidence>
<keyword evidence="4" id="KW-0862">Zinc</keyword>
<dbReference type="PANTHER" id="PTHR46481:SF10">
    <property type="entry name" value="ZINC FINGER BED DOMAIN-CONTAINING PROTEIN 39"/>
    <property type="match status" value="1"/>
</dbReference>
<protein>
    <recommendedName>
        <fullName evidence="10">HAT C-terminal dimerisation domain-containing protein</fullName>
    </recommendedName>
</protein>
<comment type="subcellular location">
    <subcellularLocation>
        <location evidence="1">Nucleus</location>
    </subcellularLocation>
</comment>
<name>A0A815C1D0_9BILA</name>
<dbReference type="OrthoDB" id="2438421at2759"/>
<keyword evidence="2" id="KW-0479">Metal-binding</keyword>
<accession>A0A815C1D0</accession>
<keyword evidence="5" id="KW-0539">Nucleus</keyword>
<feature type="region of interest" description="Disordered" evidence="6">
    <location>
        <begin position="46"/>
        <end position="78"/>
    </location>
</feature>